<feature type="compositionally biased region" description="Low complexity" evidence="3">
    <location>
        <begin position="647"/>
        <end position="670"/>
    </location>
</feature>
<dbReference type="GO" id="GO:0005198">
    <property type="term" value="F:structural molecule activity"/>
    <property type="evidence" value="ECO:0007669"/>
    <property type="project" value="TreeGrafter"/>
</dbReference>
<dbReference type="PANTHER" id="PTHR47343">
    <property type="entry name" value="TRANSCRIPTIONAL ACTIVATOR SPT7"/>
    <property type="match status" value="1"/>
</dbReference>
<dbReference type="AlphaFoldDB" id="A0A9P7G9Y3"/>
<keyword evidence="6" id="KW-1185">Reference proteome</keyword>
<dbReference type="GO" id="GO:0000124">
    <property type="term" value="C:SAGA complex"/>
    <property type="evidence" value="ECO:0007669"/>
    <property type="project" value="InterPro"/>
</dbReference>
<feature type="compositionally biased region" description="Low complexity" evidence="3">
    <location>
        <begin position="757"/>
        <end position="767"/>
    </location>
</feature>
<feature type="domain" description="Bromo" evidence="4">
    <location>
        <begin position="1"/>
        <end position="38"/>
    </location>
</feature>
<feature type="compositionally biased region" description="Basic residues" evidence="3">
    <location>
        <begin position="278"/>
        <end position="289"/>
    </location>
</feature>
<dbReference type="InterPro" id="IPR036427">
    <property type="entry name" value="Bromodomain-like_sf"/>
</dbReference>
<feature type="region of interest" description="Disordered" evidence="3">
    <location>
        <begin position="632"/>
        <end position="787"/>
    </location>
</feature>
<evidence type="ECO:0000313" key="5">
    <source>
        <dbReference type="EMBL" id="KAG5643197.1"/>
    </source>
</evidence>
<feature type="compositionally biased region" description="Low complexity" evidence="3">
    <location>
        <begin position="263"/>
        <end position="277"/>
    </location>
</feature>
<reference evidence="5" key="1">
    <citation type="submission" date="2020-07" db="EMBL/GenBank/DDBJ databases">
        <authorList>
            <person name="Nieuwenhuis M."/>
            <person name="Van De Peppel L.J.J."/>
        </authorList>
    </citation>
    <scope>NUCLEOTIDE SEQUENCE</scope>
    <source>
        <strain evidence="5">AP01</strain>
        <tissue evidence="5">Mycelium</tissue>
    </source>
</reference>
<feature type="region of interest" description="Disordered" evidence="3">
    <location>
        <begin position="582"/>
        <end position="609"/>
    </location>
</feature>
<accession>A0A9P7G9Y3</accession>
<feature type="compositionally biased region" description="Pro residues" evidence="3">
    <location>
        <begin position="696"/>
        <end position="711"/>
    </location>
</feature>
<dbReference type="SUPFAM" id="SSF47370">
    <property type="entry name" value="Bromodomain"/>
    <property type="match status" value="1"/>
</dbReference>
<organism evidence="5 6">
    <name type="scientific">Asterophora parasitica</name>
    <dbReference type="NCBI Taxonomy" id="117018"/>
    <lineage>
        <taxon>Eukaryota</taxon>
        <taxon>Fungi</taxon>
        <taxon>Dikarya</taxon>
        <taxon>Basidiomycota</taxon>
        <taxon>Agaricomycotina</taxon>
        <taxon>Agaricomycetes</taxon>
        <taxon>Agaricomycetidae</taxon>
        <taxon>Agaricales</taxon>
        <taxon>Tricholomatineae</taxon>
        <taxon>Lyophyllaceae</taxon>
        <taxon>Asterophora</taxon>
    </lineage>
</organism>
<sequence>MLKKVKSKHYKSKREFKDDLELIWSNCLTYNAAENHPLRPCVKRLKLKADRLLKYITDRKERADPPIPSDISATHIARPKVNGNGQTNGRLSHHRSPSIPTIFKSVTPTANIKLSPSQSAKHIRRRDAPFSDTPAITRTPAGMALFSCLDRNISEGPEASSSSKTLDTPSLVEELQELAGPVELPSGPDSPPSEDSMLVDEVLGDKRKLDGFVNNRPRKRARYSSQYATPVAFEKDEVSELWWGAVQSDTLLANGIPEIPFASSSSSLYSPSSSRPAPVRKAKPKRRREKAQAQAEILPPKSLLALMNNNIKTMKRLRHTHAKFVALTATTTGGEDGEGAGGDAAAFSARGASPNTAGTGASFGTGEEEGIEAVDDKVDDRPWNAMVKGKRRVRGVEIGEENAEDCLKWMSGKMLEHAGFQGELALPLRWISFGLMRGGAYRNFAGRLGSAGWCYIGVSIQCWTDDQVPEIILHTLFESGTSKIQDLERYISDDVERYGSRLLDLEKKLVSAYRESSAVEVLEDEGLFEEEDEEEAGALAMGDFADALGEDYLGLRELGIAAEFGMSSLSIPKKLLKGKKAQKLSSATAKPTEPPPPYPPPPPFVPFTANKVDDQIGLLKAYYRARFDELAARLQPPPPPPAPTNLPGPALGSGHLPGPTLTLTAPHALAHPPPPPQAYGMPPYPPVTQDLKSPALPTPPPTLLPPPPPPESLVLPDDAPNPLQVKIAPLGQITKGGASAATSKKKKEKEKEKEKAAAASGAGAGAEPPKKKKQGMVGVGTGNGRKKKVEADAAAAAAAALVQGVQYPAPPPPVAAAGFALPLGFAPRMVQPPSAGQ</sequence>
<evidence type="ECO:0000313" key="6">
    <source>
        <dbReference type="Proteomes" id="UP000775547"/>
    </source>
</evidence>
<gene>
    <name evidence="5" type="ORF">DXG03_001357</name>
</gene>
<keyword evidence="1 2" id="KW-0103">Bromodomain</keyword>
<dbReference type="EMBL" id="JABCKV010000128">
    <property type="protein sequence ID" value="KAG5643197.1"/>
    <property type="molecule type" value="Genomic_DNA"/>
</dbReference>
<dbReference type="GO" id="GO:0006357">
    <property type="term" value="P:regulation of transcription by RNA polymerase II"/>
    <property type="evidence" value="ECO:0007669"/>
    <property type="project" value="TreeGrafter"/>
</dbReference>
<name>A0A9P7G9Y3_9AGAR</name>
<feature type="compositionally biased region" description="Pro residues" evidence="3">
    <location>
        <begin position="635"/>
        <end position="646"/>
    </location>
</feature>
<protein>
    <recommendedName>
        <fullName evidence="4">Bromo domain-containing protein</fullName>
    </recommendedName>
</protein>
<dbReference type="Proteomes" id="UP000775547">
    <property type="component" value="Unassembled WGS sequence"/>
</dbReference>
<dbReference type="GO" id="GO:0046695">
    <property type="term" value="C:SLIK (SAGA-like) complex"/>
    <property type="evidence" value="ECO:0007669"/>
    <property type="project" value="InterPro"/>
</dbReference>
<dbReference type="PROSITE" id="PS50014">
    <property type="entry name" value="BROMODOMAIN_2"/>
    <property type="match status" value="1"/>
</dbReference>
<evidence type="ECO:0000256" key="3">
    <source>
        <dbReference type="SAM" id="MobiDB-lite"/>
    </source>
</evidence>
<feature type="compositionally biased region" description="Pro residues" evidence="3">
    <location>
        <begin position="592"/>
        <end position="605"/>
    </location>
</feature>
<dbReference type="InterPro" id="IPR037782">
    <property type="entry name" value="Spt7"/>
</dbReference>
<feature type="compositionally biased region" description="Pro residues" evidence="3">
    <location>
        <begin position="671"/>
        <end position="686"/>
    </location>
</feature>
<reference evidence="5" key="2">
    <citation type="submission" date="2021-10" db="EMBL/GenBank/DDBJ databases">
        <title>Phylogenomics reveals ancestral predisposition of the termite-cultivated fungus Termitomyces towards a domesticated lifestyle.</title>
        <authorList>
            <person name="Auxier B."/>
            <person name="Grum-Grzhimaylo A."/>
            <person name="Cardenas M.E."/>
            <person name="Lodge J.D."/>
            <person name="Laessoe T."/>
            <person name="Pedersen O."/>
            <person name="Smith M.E."/>
            <person name="Kuyper T.W."/>
            <person name="Franco-Molano E.A."/>
            <person name="Baroni T.J."/>
            <person name="Aanen D.K."/>
        </authorList>
    </citation>
    <scope>NUCLEOTIDE SEQUENCE</scope>
    <source>
        <strain evidence="5">AP01</strain>
        <tissue evidence="5">Mycelium</tissue>
    </source>
</reference>
<dbReference type="PANTHER" id="PTHR47343:SF1">
    <property type="entry name" value="TRANSCRIPTIONAL ACTIVATOR SPT7"/>
    <property type="match status" value="1"/>
</dbReference>
<feature type="region of interest" description="Disordered" evidence="3">
    <location>
        <begin position="115"/>
        <end position="136"/>
    </location>
</feature>
<dbReference type="GO" id="GO:0006325">
    <property type="term" value="P:chromatin organization"/>
    <property type="evidence" value="ECO:0007669"/>
    <property type="project" value="UniProtKB-ARBA"/>
</dbReference>
<evidence type="ECO:0000256" key="1">
    <source>
        <dbReference type="ARBA" id="ARBA00023117"/>
    </source>
</evidence>
<dbReference type="InterPro" id="IPR001487">
    <property type="entry name" value="Bromodomain"/>
</dbReference>
<dbReference type="Pfam" id="PF00439">
    <property type="entry name" value="Bromodomain"/>
    <property type="match status" value="1"/>
</dbReference>
<evidence type="ECO:0000259" key="4">
    <source>
        <dbReference type="PROSITE" id="PS50014"/>
    </source>
</evidence>
<dbReference type="OrthoDB" id="21449at2759"/>
<evidence type="ECO:0000256" key="2">
    <source>
        <dbReference type="PROSITE-ProRule" id="PRU00035"/>
    </source>
</evidence>
<comment type="caution">
    <text evidence="5">The sequence shown here is derived from an EMBL/GenBank/DDBJ whole genome shotgun (WGS) entry which is preliminary data.</text>
</comment>
<feature type="region of interest" description="Disordered" evidence="3">
    <location>
        <begin position="263"/>
        <end position="292"/>
    </location>
</feature>
<feature type="region of interest" description="Disordered" evidence="3">
    <location>
        <begin position="78"/>
        <end position="102"/>
    </location>
</feature>
<feature type="region of interest" description="Disordered" evidence="3">
    <location>
        <begin position="350"/>
        <end position="372"/>
    </location>
</feature>
<dbReference type="Gene3D" id="1.20.920.10">
    <property type="entry name" value="Bromodomain-like"/>
    <property type="match status" value="1"/>
</dbReference>
<proteinExistence type="predicted"/>